<proteinExistence type="predicted"/>
<protein>
    <submittedName>
        <fullName evidence="1">Uncharacterized protein</fullName>
    </submittedName>
</protein>
<dbReference type="PANTHER" id="PTHR31025:SF30">
    <property type="entry name" value="SI:DKEY-15H8.17"/>
    <property type="match status" value="1"/>
</dbReference>
<evidence type="ECO:0000313" key="1">
    <source>
        <dbReference type="EMBL" id="MED6281944.1"/>
    </source>
</evidence>
<gene>
    <name evidence="1" type="ORF">CHARACLAT_027041</name>
</gene>
<reference evidence="1 2" key="1">
    <citation type="submission" date="2021-06" db="EMBL/GenBank/DDBJ databases">
        <authorList>
            <person name="Palmer J.M."/>
        </authorList>
    </citation>
    <scope>NUCLEOTIDE SEQUENCE [LARGE SCALE GENOMIC DNA]</scope>
    <source>
        <strain evidence="1 2">CL_MEX2019</strain>
        <tissue evidence="1">Muscle</tissue>
    </source>
</reference>
<name>A0ABU7E3X2_9TELE</name>
<organism evidence="1 2">
    <name type="scientific">Characodon lateralis</name>
    <dbReference type="NCBI Taxonomy" id="208331"/>
    <lineage>
        <taxon>Eukaryota</taxon>
        <taxon>Metazoa</taxon>
        <taxon>Chordata</taxon>
        <taxon>Craniata</taxon>
        <taxon>Vertebrata</taxon>
        <taxon>Euteleostomi</taxon>
        <taxon>Actinopterygii</taxon>
        <taxon>Neopterygii</taxon>
        <taxon>Teleostei</taxon>
        <taxon>Neoteleostei</taxon>
        <taxon>Acanthomorphata</taxon>
        <taxon>Ovalentaria</taxon>
        <taxon>Atherinomorphae</taxon>
        <taxon>Cyprinodontiformes</taxon>
        <taxon>Goodeidae</taxon>
        <taxon>Characodon</taxon>
    </lineage>
</organism>
<accession>A0ABU7E3X2</accession>
<dbReference type="Proteomes" id="UP001352852">
    <property type="component" value="Unassembled WGS sequence"/>
</dbReference>
<sequence length="149" mass="17016">MAEHFQQLTGMEAFFTNLDKKGKRILNFLKTVFAQKEIEVLESLLKLANEKGRSSGCTEMIFLAFFDEKEEHMFHYVEKTSLAEEVEMEDVPATPCLIVCGSSCFTADCFMLSIDQKIVNDDITAFSCAICLMFGNYYCFNIHYPVGLR</sequence>
<keyword evidence="2" id="KW-1185">Reference proteome</keyword>
<comment type="caution">
    <text evidence="1">The sequence shown here is derived from an EMBL/GenBank/DDBJ whole genome shotgun (WGS) entry which is preliminary data.</text>
</comment>
<evidence type="ECO:0000313" key="2">
    <source>
        <dbReference type="Proteomes" id="UP001352852"/>
    </source>
</evidence>
<dbReference type="PANTHER" id="PTHR31025">
    <property type="entry name" value="SI:CH211-196P9.1-RELATED"/>
    <property type="match status" value="1"/>
</dbReference>
<dbReference type="EMBL" id="JAHUTJ010044334">
    <property type="protein sequence ID" value="MED6281944.1"/>
    <property type="molecule type" value="Genomic_DNA"/>
</dbReference>